<feature type="binding site" evidence="7">
    <location>
        <position position="78"/>
    </location>
    <ligand>
        <name>Fe cation</name>
        <dbReference type="ChEBI" id="CHEBI:24875"/>
        <note>catalytic</note>
    </ligand>
</feature>
<evidence type="ECO:0000256" key="3">
    <source>
        <dbReference type="ARBA" id="ARBA00022964"/>
    </source>
</evidence>
<dbReference type="InterPro" id="IPR011051">
    <property type="entry name" value="RmlC_Cupin_sf"/>
</dbReference>
<dbReference type="PANTHER" id="PTHR12918">
    <property type="entry name" value="CYSTEINE DIOXYGENASE"/>
    <property type="match status" value="1"/>
</dbReference>
<protein>
    <submittedName>
        <fullName evidence="8">Cysteine dioxygenase</fullName>
    </submittedName>
</protein>
<organism evidence="8 9">
    <name type="scientific">Shimazuella alba</name>
    <dbReference type="NCBI Taxonomy" id="2690964"/>
    <lineage>
        <taxon>Bacteria</taxon>
        <taxon>Bacillati</taxon>
        <taxon>Bacillota</taxon>
        <taxon>Bacilli</taxon>
        <taxon>Bacillales</taxon>
        <taxon>Thermoactinomycetaceae</taxon>
        <taxon>Shimazuella</taxon>
    </lineage>
</organism>
<dbReference type="InterPro" id="IPR014710">
    <property type="entry name" value="RmlC-like_jellyroll"/>
</dbReference>
<evidence type="ECO:0000313" key="8">
    <source>
        <dbReference type="EMBL" id="MXQ55874.1"/>
    </source>
</evidence>
<evidence type="ECO:0000313" key="9">
    <source>
        <dbReference type="Proteomes" id="UP000430692"/>
    </source>
</evidence>
<evidence type="ECO:0000256" key="6">
    <source>
        <dbReference type="PIRSR" id="PIRSR610300-50"/>
    </source>
</evidence>
<feature type="cross-link" description="3'-(S-cysteinyl)-tyrosine (Cys-Tyr)" evidence="6">
    <location>
        <begin position="83"/>
        <end position="143"/>
    </location>
</feature>
<dbReference type="Gene3D" id="2.60.120.10">
    <property type="entry name" value="Jelly Rolls"/>
    <property type="match status" value="1"/>
</dbReference>
<dbReference type="EMBL" id="WUUL01000021">
    <property type="protein sequence ID" value="MXQ55874.1"/>
    <property type="molecule type" value="Genomic_DNA"/>
</dbReference>
<evidence type="ECO:0000256" key="1">
    <source>
        <dbReference type="ARBA" id="ARBA00006622"/>
    </source>
</evidence>
<feature type="binding site" evidence="7">
    <location>
        <position position="76"/>
    </location>
    <ligand>
        <name>Fe cation</name>
        <dbReference type="ChEBI" id="CHEBI:24875"/>
        <note>catalytic</note>
    </ligand>
</feature>
<dbReference type="Proteomes" id="UP000430692">
    <property type="component" value="Unassembled WGS sequence"/>
</dbReference>
<keyword evidence="6" id="KW-0883">Thioether bond</keyword>
<dbReference type="SUPFAM" id="SSF51182">
    <property type="entry name" value="RmlC-like cupins"/>
    <property type="match status" value="1"/>
</dbReference>
<sequence>MDVTEFLPQIISDIKNPTIPQVEQLIRNIPCDFQEIAPHISLPTPPLTYGRNVIFQSKLFEVIVLNLPPLIETPIHDHGASFCCVKIIKGTLHNRIFATSQNREMTLLREEIYSTDDYFTVTTDLIHSMYNPNEEAVITFHIYSPPIRNNRYYPAEHSSHIGSRLS</sequence>
<comment type="caution">
    <text evidence="8">The sequence shown here is derived from an EMBL/GenBank/DDBJ whole genome shotgun (WGS) entry which is preliminary data.</text>
</comment>
<keyword evidence="5 7" id="KW-0408">Iron</keyword>
<evidence type="ECO:0000256" key="5">
    <source>
        <dbReference type="ARBA" id="ARBA00023004"/>
    </source>
</evidence>
<dbReference type="PANTHER" id="PTHR12918:SF1">
    <property type="entry name" value="CYSTEINE DIOXYGENASE TYPE 1"/>
    <property type="match status" value="1"/>
</dbReference>
<evidence type="ECO:0000256" key="2">
    <source>
        <dbReference type="ARBA" id="ARBA00022723"/>
    </source>
</evidence>
<evidence type="ECO:0000256" key="7">
    <source>
        <dbReference type="PIRSR" id="PIRSR610300-51"/>
    </source>
</evidence>
<feature type="binding site" evidence="7">
    <location>
        <position position="127"/>
    </location>
    <ligand>
        <name>Fe cation</name>
        <dbReference type="ChEBI" id="CHEBI:24875"/>
        <note>catalytic</note>
    </ligand>
</feature>
<evidence type="ECO:0000256" key="4">
    <source>
        <dbReference type="ARBA" id="ARBA00023002"/>
    </source>
</evidence>
<comment type="similarity">
    <text evidence="1">Belongs to the cysteine dioxygenase family.</text>
</comment>
<gene>
    <name evidence="8" type="ORF">GSM42_19525</name>
</gene>
<proteinExistence type="inferred from homology"/>
<reference evidence="8 9" key="1">
    <citation type="submission" date="2019-12" db="EMBL/GenBank/DDBJ databases">
        <title>Whole-genome analyses of novel actinobacteria.</title>
        <authorList>
            <person name="Sahin N."/>
            <person name="Saygin H."/>
        </authorList>
    </citation>
    <scope>NUCLEOTIDE SEQUENCE [LARGE SCALE GENOMIC DNA]</scope>
    <source>
        <strain evidence="8 9">KC615</strain>
    </source>
</reference>
<dbReference type="RefSeq" id="WP_160803226.1">
    <property type="nucleotide sequence ID" value="NZ_WUUL01000021.1"/>
</dbReference>
<keyword evidence="4" id="KW-0560">Oxidoreductase</keyword>
<dbReference type="CDD" id="cd10548">
    <property type="entry name" value="cupin_CDO"/>
    <property type="match status" value="1"/>
</dbReference>
<keyword evidence="9" id="KW-1185">Reference proteome</keyword>
<dbReference type="GO" id="GO:0016702">
    <property type="term" value="F:oxidoreductase activity, acting on single donors with incorporation of molecular oxygen, incorporation of two atoms of oxygen"/>
    <property type="evidence" value="ECO:0007669"/>
    <property type="project" value="InterPro"/>
</dbReference>
<keyword evidence="2 7" id="KW-0479">Metal-binding</keyword>
<dbReference type="InterPro" id="IPR010300">
    <property type="entry name" value="CDO_1"/>
</dbReference>
<keyword evidence="3 8" id="KW-0223">Dioxygenase</keyword>
<dbReference type="Pfam" id="PF05995">
    <property type="entry name" value="CDO_I"/>
    <property type="match status" value="1"/>
</dbReference>
<dbReference type="GO" id="GO:0008198">
    <property type="term" value="F:ferrous iron binding"/>
    <property type="evidence" value="ECO:0007669"/>
    <property type="project" value="TreeGrafter"/>
</dbReference>
<dbReference type="AlphaFoldDB" id="A0A6I4W535"/>
<name>A0A6I4W535_9BACL</name>
<accession>A0A6I4W535</accession>